<proteinExistence type="predicted"/>
<dbReference type="EMBL" id="CP008947">
    <property type="protein sequence ID" value="AII07863.1"/>
    <property type="molecule type" value="Genomic_DNA"/>
</dbReference>
<dbReference type="Proteomes" id="UP000028488">
    <property type="component" value="Chromosome"/>
</dbReference>
<dbReference type="RefSeq" id="WP_012690108.1">
    <property type="nucleotide sequence ID" value="NZ_CP008947.1"/>
</dbReference>
<name>A0A076ERT5_RHOOP</name>
<accession>A0A076ERT5</accession>
<evidence type="ECO:0000313" key="1">
    <source>
        <dbReference type="EMBL" id="AII07863.1"/>
    </source>
</evidence>
<organism evidence="1 2">
    <name type="scientific">Rhodococcus opacus</name>
    <name type="common">Nocardia opaca</name>
    <dbReference type="NCBI Taxonomy" id="37919"/>
    <lineage>
        <taxon>Bacteria</taxon>
        <taxon>Bacillati</taxon>
        <taxon>Actinomycetota</taxon>
        <taxon>Actinomycetes</taxon>
        <taxon>Mycobacteriales</taxon>
        <taxon>Nocardiaceae</taxon>
        <taxon>Rhodococcus</taxon>
    </lineage>
</organism>
<protein>
    <submittedName>
        <fullName evidence="1">Membrane protein</fullName>
    </submittedName>
</protein>
<evidence type="ECO:0000313" key="2">
    <source>
        <dbReference type="Proteomes" id="UP000028488"/>
    </source>
</evidence>
<dbReference type="AlphaFoldDB" id="A0A076ERT5"/>
<reference evidence="1 2" key="1">
    <citation type="submission" date="2014-07" db="EMBL/GenBank/DDBJ databases">
        <title>Genome Sequence of Rhodococcus opacus Strain R7, a Biodegrader of Mono- and Polycyclic Aromatic Hydrocarbons.</title>
        <authorList>
            <person name="Di Gennaro P."/>
            <person name="Zampolli J."/>
            <person name="Presti I."/>
            <person name="Cappelletti M."/>
            <person name="D'Ursi P."/>
            <person name="Orro A."/>
            <person name="Mezzelani A."/>
            <person name="Milanesi L."/>
        </authorList>
    </citation>
    <scope>NUCLEOTIDE SEQUENCE [LARGE SCALE GENOMIC DNA]</scope>
    <source>
        <strain evidence="1 2">R7</strain>
    </source>
</reference>
<gene>
    <name evidence="1" type="ORF">EP51_25780</name>
</gene>
<sequence length="50" mass="5355">MQFSVVLQLAGLIALSAFGTMLLAVGAFGSGGLCLAGATWWFWRLYRTSD</sequence>